<dbReference type="Proteomes" id="UP000823388">
    <property type="component" value="Chromosome 1K"/>
</dbReference>
<gene>
    <name evidence="1" type="ORF">PVAP13_1KG050100</name>
</gene>
<proteinExistence type="predicted"/>
<dbReference type="AlphaFoldDB" id="A0A8T0X6L5"/>
<evidence type="ECO:0000313" key="1">
    <source>
        <dbReference type="EMBL" id="KAG2657192.1"/>
    </source>
</evidence>
<keyword evidence="2" id="KW-1185">Reference proteome</keyword>
<dbReference type="EMBL" id="CM029037">
    <property type="protein sequence ID" value="KAG2657192.1"/>
    <property type="molecule type" value="Genomic_DNA"/>
</dbReference>
<organism evidence="1 2">
    <name type="scientific">Panicum virgatum</name>
    <name type="common">Blackwell switchgrass</name>
    <dbReference type="NCBI Taxonomy" id="38727"/>
    <lineage>
        <taxon>Eukaryota</taxon>
        <taxon>Viridiplantae</taxon>
        <taxon>Streptophyta</taxon>
        <taxon>Embryophyta</taxon>
        <taxon>Tracheophyta</taxon>
        <taxon>Spermatophyta</taxon>
        <taxon>Magnoliopsida</taxon>
        <taxon>Liliopsida</taxon>
        <taxon>Poales</taxon>
        <taxon>Poaceae</taxon>
        <taxon>PACMAD clade</taxon>
        <taxon>Panicoideae</taxon>
        <taxon>Panicodae</taxon>
        <taxon>Paniceae</taxon>
        <taxon>Panicinae</taxon>
        <taxon>Panicum</taxon>
        <taxon>Panicum sect. Hiantes</taxon>
    </lineage>
</organism>
<evidence type="ECO:0000313" key="2">
    <source>
        <dbReference type="Proteomes" id="UP000823388"/>
    </source>
</evidence>
<accession>A0A8T0X6L5</accession>
<sequence length="65" mass="7729">MQSHNAEKQHLFKPEDAKPLRECTFYYLLTHACNKKYNTLVDIKKILTMHGGHHWILSVKMLFMV</sequence>
<protein>
    <submittedName>
        <fullName evidence="1">Uncharacterized protein</fullName>
    </submittedName>
</protein>
<reference evidence="1" key="1">
    <citation type="submission" date="2020-05" db="EMBL/GenBank/DDBJ databases">
        <title>WGS assembly of Panicum virgatum.</title>
        <authorList>
            <person name="Lovell J.T."/>
            <person name="Jenkins J."/>
            <person name="Shu S."/>
            <person name="Juenger T.E."/>
            <person name="Schmutz J."/>
        </authorList>
    </citation>
    <scope>NUCLEOTIDE SEQUENCE</scope>
    <source>
        <strain evidence="1">AP13</strain>
    </source>
</reference>
<comment type="caution">
    <text evidence="1">The sequence shown here is derived from an EMBL/GenBank/DDBJ whole genome shotgun (WGS) entry which is preliminary data.</text>
</comment>
<name>A0A8T0X6L5_PANVG</name>